<dbReference type="GO" id="GO:0048471">
    <property type="term" value="C:perinuclear region of cytoplasm"/>
    <property type="evidence" value="ECO:0007669"/>
    <property type="project" value="TreeGrafter"/>
</dbReference>
<dbReference type="InterPro" id="IPR001611">
    <property type="entry name" value="Leu-rich_rpt"/>
</dbReference>
<organism evidence="5 6">
    <name type="scientific">Jimgerdemannia flammicorona</name>
    <dbReference type="NCBI Taxonomy" id="994334"/>
    <lineage>
        <taxon>Eukaryota</taxon>
        <taxon>Fungi</taxon>
        <taxon>Fungi incertae sedis</taxon>
        <taxon>Mucoromycota</taxon>
        <taxon>Mucoromycotina</taxon>
        <taxon>Endogonomycetes</taxon>
        <taxon>Endogonales</taxon>
        <taxon>Endogonaceae</taxon>
        <taxon>Jimgerdemannia</taxon>
    </lineage>
</organism>
<reference evidence="5 6" key="1">
    <citation type="journal article" date="2018" name="New Phytol.">
        <title>Phylogenomics of Endogonaceae and evolution of mycorrhizas within Mucoromycota.</title>
        <authorList>
            <person name="Chang Y."/>
            <person name="Desiro A."/>
            <person name="Na H."/>
            <person name="Sandor L."/>
            <person name="Lipzen A."/>
            <person name="Clum A."/>
            <person name="Barry K."/>
            <person name="Grigoriev I.V."/>
            <person name="Martin F.M."/>
            <person name="Stajich J.E."/>
            <person name="Smith M.E."/>
            <person name="Bonito G."/>
            <person name="Spatafora J.W."/>
        </authorList>
    </citation>
    <scope>NUCLEOTIDE SEQUENCE [LARGE SCALE GENOMIC DNA]</scope>
    <source>
        <strain evidence="5 6">AD002</strain>
    </source>
</reference>
<keyword evidence="1" id="KW-0343">GTPase activation</keyword>
<evidence type="ECO:0000256" key="3">
    <source>
        <dbReference type="ARBA" id="ARBA00022737"/>
    </source>
</evidence>
<dbReference type="InterPro" id="IPR027038">
    <property type="entry name" value="RanGap"/>
</dbReference>
<dbReference type="AlphaFoldDB" id="A0A433QLF0"/>
<dbReference type="EMBL" id="RBNJ01003732">
    <property type="protein sequence ID" value="RUS30588.1"/>
    <property type="molecule type" value="Genomic_DNA"/>
</dbReference>
<accession>A0A433QLF0</accession>
<evidence type="ECO:0000313" key="5">
    <source>
        <dbReference type="EMBL" id="RUS30588.1"/>
    </source>
</evidence>
<dbReference type="PANTHER" id="PTHR24113">
    <property type="entry name" value="RAN GTPASE-ACTIVATING PROTEIN 1"/>
    <property type="match status" value="1"/>
</dbReference>
<dbReference type="GO" id="GO:0005096">
    <property type="term" value="F:GTPase activator activity"/>
    <property type="evidence" value="ECO:0007669"/>
    <property type="project" value="UniProtKB-KW"/>
</dbReference>
<keyword evidence="3" id="KW-0677">Repeat</keyword>
<dbReference type="SUPFAM" id="SSF52047">
    <property type="entry name" value="RNI-like"/>
    <property type="match status" value="1"/>
</dbReference>
<protein>
    <submittedName>
        <fullName evidence="5">Uncharacterized protein</fullName>
    </submittedName>
</protein>
<feature type="region of interest" description="Disordered" evidence="4">
    <location>
        <begin position="478"/>
        <end position="498"/>
    </location>
</feature>
<feature type="non-terminal residue" evidence="5">
    <location>
        <position position="543"/>
    </location>
</feature>
<dbReference type="GO" id="GO:0005829">
    <property type="term" value="C:cytosol"/>
    <property type="evidence" value="ECO:0007669"/>
    <property type="project" value="TreeGrafter"/>
</dbReference>
<evidence type="ECO:0000313" key="6">
    <source>
        <dbReference type="Proteomes" id="UP000274822"/>
    </source>
</evidence>
<dbReference type="GO" id="GO:0031267">
    <property type="term" value="F:small GTPase binding"/>
    <property type="evidence" value="ECO:0007669"/>
    <property type="project" value="TreeGrafter"/>
</dbReference>
<keyword evidence="6" id="KW-1185">Reference proteome</keyword>
<feature type="compositionally biased region" description="Basic and acidic residues" evidence="4">
    <location>
        <begin position="484"/>
        <end position="493"/>
    </location>
</feature>
<evidence type="ECO:0000256" key="2">
    <source>
        <dbReference type="ARBA" id="ARBA00022614"/>
    </source>
</evidence>
<evidence type="ECO:0000256" key="1">
    <source>
        <dbReference type="ARBA" id="ARBA00022468"/>
    </source>
</evidence>
<dbReference type="InterPro" id="IPR032675">
    <property type="entry name" value="LRR_dom_sf"/>
</dbReference>
<dbReference type="Gene3D" id="3.80.10.10">
    <property type="entry name" value="Ribonuclease Inhibitor"/>
    <property type="match status" value="5"/>
</dbReference>
<dbReference type="SMART" id="SM00368">
    <property type="entry name" value="LRR_RI"/>
    <property type="match status" value="10"/>
</dbReference>
<keyword evidence="2" id="KW-0433">Leucine-rich repeat</keyword>
<dbReference type="Pfam" id="PF13516">
    <property type="entry name" value="LRR_6"/>
    <property type="match status" value="5"/>
</dbReference>
<name>A0A433QLF0_9FUNG</name>
<dbReference type="Proteomes" id="UP000274822">
    <property type="component" value="Unassembled WGS sequence"/>
</dbReference>
<dbReference type="GO" id="GO:0006913">
    <property type="term" value="P:nucleocytoplasmic transport"/>
    <property type="evidence" value="ECO:0007669"/>
    <property type="project" value="TreeGrafter"/>
</dbReference>
<dbReference type="PANTHER" id="PTHR24113:SF12">
    <property type="entry name" value="RAN GTPASE-ACTIVATING PROTEIN 1"/>
    <property type="match status" value="1"/>
</dbReference>
<evidence type="ECO:0000256" key="4">
    <source>
        <dbReference type="SAM" id="MobiDB-lite"/>
    </source>
</evidence>
<sequence length="543" mass="58297">MLKNILQKCLQLRKFNLSDNNIEDTEASALAEVLKMNTSLQNLELMNNRIGEKGAIALADALKTNTALQNLNLYGSNEARYVSAFVCLAFQLTTARVHPVHSPIVNGVGDSGAIALANALKTNTGLQNLNLEHNGVGEKGAIALADALKTNTGLQNLNLYRTALRFCVRLFGLPADNRARTSVRPPIENGVGEKGAIALADALKTNTGLQNLSLGPDNRARPSRAFTCREWCWREGSHRTSRLVENEHGPAEPEPRPNEARYVFAFTYLAFQLTTTCVQSPVDNDVGEKGAIALANSLKTNTGLQNLNLERTNETHYVFAFVCLAFQLTTARVHPVHCLVDNGVGDPGAIALADALKANTGLQNLNLYPRYVFAFDCLAFQLTTARAHPVRSPVENGIGEKGAIALADALKTNTDLQNLNLDGNGVGEKGAIALADALKTNTGLQNLSLGRTVGDPGAIVMADALKTNTGLQNLNLNRSHRTSRRAENEHGPAEPEPTLYLTTTRVHPVRSPVDNRVGEKGAIALADALKTNTGLQNLSLGST</sequence>
<dbReference type="GO" id="GO:0005634">
    <property type="term" value="C:nucleus"/>
    <property type="evidence" value="ECO:0007669"/>
    <property type="project" value="TreeGrafter"/>
</dbReference>
<comment type="caution">
    <text evidence="5">The sequence shown here is derived from an EMBL/GenBank/DDBJ whole genome shotgun (WGS) entry which is preliminary data.</text>
</comment>
<gene>
    <name evidence="5" type="ORF">BC938DRAFT_479210</name>
</gene>
<proteinExistence type="predicted"/>